<dbReference type="GO" id="GO:0003964">
    <property type="term" value="F:RNA-directed DNA polymerase activity"/>
    <property type="evidence" value="ECO:0007669"/>
    <property type="project" value="UniProtKB-KW"/>
</dbReference>
<dbReference type="EMBL" id="BQNB010019230">
    <property type="protein sequence ID" value="GJT83105.1"/>
    <property type="molecule type" value="Genomic_DNA"/>
</dbReference>
<keyword evidence="2" id="KW-1185">Reference proteome</keyword>
<dbReference type="PANTHER" id="PTHR33240:SF15">
    <property type="entry name" value="GAG-PRO-LIKE PROTEIN"/>
    <property type="match status" value="1"/>
</dbReference>
<dbReference type="PANTHER" id="PTHR33240">
    <property type="entry name" value="OS08G0508500 PROTEIN"/>
    <property type="match status" value="1"/>
</dbReference>
<name>A0ABQ5H5F1_9ASTR</name>
<evidence type="ECO:0000313" key="2">
    <source>
        <dbReference type="Proteomes" id="UP001151760"/>
    </source>
</evidence>
<evidence type="ECO:0000313" key="1">
    <source>
        <dbReference type="EMBL" id="GJT83105.1"/>
    </source>
</evidence>
<reference evidence="1" key="2">
    <citation type="submission" date="2022-01" db="EMBL/GenBank/DDBJ databases">
        <authorList>
            <person name="Yamashiro T."/>
            <person name="Shiraishi A."/>
            <person name="Satake H."/>
            <person name="Nakayama K."/>
        </authorList>
    </citation>
    <scope>NUCLEOTIDE SEQUENCE</scope>
</reference>
<dbReference type="Proteomes" id="UP001151760">
    <property type="component" value="Unassembled WGS sequence"/>
</dbReference>
<proteinExistence type="predicted"/>
<accession>A0ABQ5H5F1</accession>
<sequence>MTTSVEKRNHTKFCEFHGEVDEDEGTEGPMIIEAEIEGHCIHRMYVDGGSASEILYEHRFNRLRLEIKNQLVSATTPLIGFSGEIIWPIGKIQLLVRIGDEDHSASAWMNFVVVRSPSPYNGIIRRPGVRKLQAVSSTSHGMLKLLVEG</sequence>
<comment type="caution">
    <text evidence="1">The sequence shown here is derived from an EMBL/GenBank/DDBJ whole genome shotgun (WGS) entry which is preliminary data.</text>
</comment>
<organism evidence="1 2">
    <name type="scientific">Tanacetum coccineum</name>
    <dbReference type="NCBI Taxonomy" id="301880"/>
    <lineage>
        <taxon>Eukaryota</taxon>
        <taxon>Viridiplantae</taxon>
        <taxon>Streptophyta</taxon>
        <taxon>Embryophyta</taxon>
        <taxon>Tracheophyta</taxon>
        <taxon>Spermatophyta</taxon>
        <taxon>Magnoliopsida</taxon>
        <taxon>eudicotyledons</taxon>
        <taxon>Gunneridae</taxon>
        <taxon>Pentapetalae</taxon>
        <taxon>asterids</taxon>
        <taxon>campanulids</taxon>
        <taxon>Asterales</taxon>
        <taxon>Asteraceae</taxon>
        <taxon>Asteroideae</taxon>
        <taxon>Anthemideae</taxon>
        <taxon>Anthemidinae</taxon>
        <taxon>Tanacetum</taxon>
    </lineage>
</organism>
<gene>
    <name evidence="1" type="ORF">Tco_1057447</name>
</gene>
<keyword evidence="1" id="KW-0548">Nucleotidyltransferase</keyword>
<keyword evidence="1" id="KW-0808">Transferase</keyword>
<keyword evidence="1" id="KW-0695">RNA-directed DNA polymerase</keyword>
<protein>
    <submittedName>
        <fullName evidence="1">Reverse transcriptase domain-containing protein</fullName>
    </submittedName>
</protein>
<reference evidence="1" key="1">
    <citation type="journal article" date="2022" name="Int. J. Mol. Sci.">
        <title>Draft Genome of Tanacetum Coccineum: Genomic Comparison of Closely Related Tanacetum-Family Plants.</title>
        <authorList>
            <person name="Yamashiro T."/>
            <person name="Shiraishi A."/>
            <person name="Nakayama K."/>
            <person name="Satake H."/>
        </authorList>
    </citation>
    <scope>NUCLEOTIDE SEQUENCE</scope>
</reference>